<evidence type="ECO:0000256" key="2">
    <source>
        <dbReference type="ARBA" id="ARBA00023015"/>
    </source>
</evidence>
<dbReference type="InterPro" id="IPR036390">
    <property type="entry name" value="WH_DNA-bd_sf"/>
</dbReference>
<dbReference type="SUPFAM" id="SSF46785">
    <property type="entry name" value="Winged helix' DNA-binding domain"/>
    <property type="match status" value="1"/>
</dbReference>
<dbReference type="PRINTS" id="PR00039">
    <property type="entry name" value="HTHLYSR"/>
</dbReference>
<proteinExistence type="inferred from homology"/>
<evidence type="ECO:0000256" key="3">
    <source>
        <dbReference type="ARBA" id="ARBA00023125"/>
    </source>
</evidence>
<dbReference type="InterPro" id="IPR005119">
    <property type="entry name" value="LysR_subst-bd"/>
</dbReference>
<dbReference type="RefSeq" id="WP_380597362.1">
    <property type="nucleotide sequence ID" value="NZ_JBHSDU010000003.1"/>
</dbReference>
<dbReference type="InterPro" id="IPR058163">
    <property type="entry name" value="LysR-type_TF_proteobact-type"/>
</dbReference>
<dbReference type="Pfam" id="PF03466">
    <property type="entry name" value="LysR_substrate"/>
    <property type="match status" value="1"/>
</dbReference>
<feature type="domain" description="HTH lysR-type" evidence="5">
    <location>
        <begin position="20"/>
        <end position="77"/>
    </location>
</feature>
<comment type="caution">
    <text evidence="6">The sequence shown here is derived from an EMBL/GenBank/DDBJ whole genome shotgun (WGS) entry which is preliminary data.</text>
</comment>
<sequence length="311" mass="34728">MTTFPVPELPLRRPATMRLPSLKFLKTFQVAAARLSFKAAAEELCITPSAVSHQIKGLEEQLGVALFERGPSSLTLTEAGESYLQHLETVFARLETVTEQLRIRYGRDVVRLHIPPFFATEMLLPRLPSFLEVRPDTDVHINTVSGPLQSHPAEADLSIVVGAAPEEAHDHNCHKLFSQSFVPACSPNLLQRVPIDSVQDLNKHTLIIHEARRDGWQRWAQTLGIDLRPKSIVRFDSMNTAAEAAEHGVGVALVSTRLGNDRFVQGTLVKLFDRELETGESYFLILRKEDAARPNVKALTEWLIEEFSVAA</sequence>
<evidence type="ECO:0000313" key="6">
    <source>
        <dbReference type="EMBL" id="MFC4310125.1"/>
    </source>
</evidence>
<dbReference type="Pfam" id="PF00126">
    <property type="entry name" value="HTH_1"/>
    <property type="match status" value="1"/>
</dbReference>
<protein>
    <submittedName>
        <fullName evidence="6">LysR substrate-binding domain-containing protein</fullName>
    </submittedName>
</protein>
<dbReference type="InterPro" id="IPR036388">
    <property type="entry name" value="WH-like_DNA-bd_sf"/>
</dbReference>
<dbReference type="Proteomes" id="UP001595904">
    <property type="component" value="Unassembled WGS sequence"/>
</dbReference>
<dbReference type="Gene3D" id="3.40.190.10">
    <property type="entry name" value="Periplasmic binding protein-like II"/>
    <property type="match status" value="2"/>
</dbReference>
<gene>
    <name evidence="6" type="ORF">ACFPN2_13625</name>
</gene>
<keyword evidence="7" id="KW-1185">Reference proteome</keyword>
<name>A0ABV8STT1_9GAMM</name>
<evidence type="ECO:0000313" key="7">
    <source>
        <dbReference type="Proteomes" id="UP001595904"/>
    </source>
</evidence>
<comment type="similarity">
    <text evidence="1">Belongs to the LysR transcriptional regulatory family.</text>
</comment>
<dbReference type="SUPFAM" id="SSF53850">
    <property type="entry name" value="Periplasmic binding protein-like II"/>
    <property type="match status" value="1"/>
</dbReference>
<reference evidence="7" key="1">
    <citation type="journal article" date="2019" name="Int. J. Syst. Evol. Microbiol.">
        <title>The Global Catalogue of Microorganisms (GCM) 10K type strain sequencing project: providing services to taxonomists for standard genome sequencing and annotation.</title>
        <authorList>
            <consortium name="The Broad Institute Genomics Platform"/>
            <consortium name="The Broad Institute Genome Sequencing Center for Infectious Disease"/>
            <person name="Wu L."/>
            <person name="Ma J."/>
        </authorList>
    </citation>
    <scope>NUCLEOTIDE SEQUENCE [LARGE SCALE GENOMIC DNA]</scope>
    <source>
        <strain evidence="7">CGMCC 1.10759</strain>
    </source>
</reference>
<evidence type="ECO:0000256" key="4">
    <source>
        <dbReference type="ARBA" id="ARBA00023163"/>
    </source>
</evidence>
<dbReference type="InterPro" id="IPR000847">
    <property type="entry name" value="LysR_HTH_N"/>
</dbReference>
<evidence type="ECO:0000259" key="5">
    <source>
        <dbReference type="PROSITE" id="PS50931"/>
    </source>
</evidence>
<dbReference type="Gene3D" id="1.10.10.10">
    <property type="entry name" value="Winged helix-like DNA-binding domain superfamily/Winged helix DNA-binding domain"/>
    <property type="match status" value="1"/>
</dbReference>
<dbReference type="PANTHER" id="PTHR30537:SF26">
    <property type="entry name" value="GLYCINE CLEAVAGE SYSTEM TRANSCRIPTIONAL ACTIVATOR"/>
    <property type="match status" value="1"/>
</dbReference>
<dbReference type="PROSITE" id="PS50931">
    <property type="entry name" value="HTH_LYSR"/>
    <property type="match status" value="1"/>
</dbReference>
<dbReference type="PANTHER" id="PTHR30537">
    <property type="entry name" value="HTH-TYPE TRANSCRIPTIONAL REGULATOR"/>
    <property type="match status" value="1"/>
</dbReference>
<keyword evidence="4" id="KW-0804">Transcription</keyword>
<evidence type="ECO:0000256" key="1">
    <source>
        <dbReference type="ARBA" id="ARBA00009437"/>
    </source>
</evidence>
<dbReference type="EMBL" id="JBHSDU010000003">
    <property type="protein sequence ID" value="MFC4310125.1"/>
    <property type="molecule type" value="Genomic_DNA"/>
</dbReference>
<keyword evidence="3" id="KW-0238">DNA-binding</keyword>
<organism evidence="6 7">
    <name type="scientific">Steroidobacter flavus</name>
    <dbReference type="NCBI Taxonomy" id="1842136"/>
    <lineage>
        <taxon>Bacteria</taxon>
        <taxon>Pseudomonadati</taxon>
        <taxon>Pseudomonadota</taxon>
        <taxon>Gammaproteobacteria</taxon>
        <taxon>Steroidobacterales</taxon>
        <taxon>Steroidobacteraceae</taxon>
        <taxon>Steroidobacter</taxon>
    </lineage>
</organism>
<keyword evidence="2" id="KW-0805">Transcription regulation</keyword>
<accession>A0ABV8STT1</accession>